<keyword evidence="8" id="KW-1185">Reference proteome</keyword>
<keyword evidence="5" id="KW-1133">Transmembrane helix</keyword>
<dbReference type="InterPro" id="IPR003593">
    <property type="entry name" value="AAA+_ATPase"/>
</dbReference>
<dbReference type="InterPro" id="IPR027417">
    <property type="entry name" value="P-loop_NTPase"/>
</dbReference>
<sequence>MIALRRMQKLLETKPVIESKISKRQNMSPLKVYFKGRRYKPHLVRTESFKAEKPALMSLQRIKEFQAVQPQAVLENHSSSSSLWNYSSDRPALQNVSLQASSGQLIGITGPVGSGKTSLLMTILGEIPISSAQMSCTGKMAYVSQTPWVYSGTVRENVVFGMPFVGEKFNKIIEVCDLGKDLSRFPKRDLTEIGQRGVILSGGQRARVSLARAIYSDADIYLLDDPLSAVDAKVGKHLFEKCIDGFLAGRVRILVTHQSQFLQHTDNVVVLHNGSVEYQGTFGHMEKERMRNLSIVSQRSQETDIDGHANVFGEDEAVKSVNIVHKLGERVDLKEEEEDRMVGTVKWRLYWKYFRASLSTGLIFSLACFFAFAQGMNMTAYQHKNTSALIMLLTSNRWLGFRGDLISIVLVTSVSVGAMLATQSPDAQHNFINMLIYIMIMFAALAGMSLAFALETLEAAQFGIYHASETENYMTSVERVFTYTEIDPEPGYSSETRPPEDWPTAGSMALHDLSLTYLEGAPSILNGANVCIAAKEKVGVVGRTGAGKSSLVAALFRMPEPEGRVRIVFFLSSYNVNIKDLNLQAARRSMAVITQDPVLFSGSLRRNLDPFYLHEDHNLWSALEEVQLKTLVRELPEQLEYKLKESGTNFSVGERQLVCLARALLQKSKIIILDEATANVDYKTDRLIQEVIRNRFQDSTVITIAHRLSTIMDYDKVLVMDRGRVVEFDNPEVLLRIKNGHFSRLVQTYQRTGEHC</sequence>
<dbReference type="SMART" id="SM00382">
    <property type="entry name" value="AAA"/>
    <property type="match status" value="2"/>
</dbReference>
<feature type="domain" description="ABC transporter" evidence="6">
    <location>
        <begin position="78"/>
        <end position="298"/>
    </location>
</feature>
<evidence type="ECO:0000256" key="4">
    <source>
        <dbReference type="ARBA" id="ARBA00022840"/>
    </source>
</evidence>
<dbReference type="PROSITE" id="PS00211">
    <property type="entry name" value="ABC_TRANSPORTER_1"/>
    <property type="match status" value="2"/>
</dbReference>
<organism evidence="7 8">
    <name type="scientific">Porites evermanni</name>
    <dbReference type="NCBI Taxonomy" id="104178"/>
    <lineage>
        <taxon>Eukaryota</taxon>
        <taxon>Metazoa</taxon>
        <taxon>Cnidaria</taxon>
        <taxon>Anthozoa</taxon>
        <taxon>Hexacorallia</taxon>
        <taxon>Scleractinia</taxon>
        <taxon>Fungiina</taxon>
        <taxon>Poritidae</taxon>
        <taxon>Porites</taxon>
    </lineage>
</organism>
<evidence type="ECO:0000313" key="8">
    <source>
        <dbReference type="Proteomes" id="UP001159427"/>
    </source>
</evidence>
<dbReference type="InterPro" id="IPR017871">
    <property type="entry name" value="ABC_transporter-like_CS"/>
</dbReference>
<evidence type="ECO:0000256" key="1">
    <source>
        <dbReference type="ARBA" id="ARBA00004141"/>
    </source>
</evidence>
<dbReference type="Pfam" id="PF00005">
    <property type="entry name" value="ABC_tran"/>
    <property type="match status" value="2"/>
</dbReference>
<dbReference type="CDD" id="cd03250">
    <property type="entry name" value="ABCC_MRP_domain1"/>
    <property type="match status" value="1"/>
</dbReference>
<dbReference type="EMBL" id="CALNXI010001119">
    <property type="protein sequence ID" value="CAH3156327.1"/>
    <property type="molecule type" value="Genomic_DNA"/>
</dbReference>
<evidence type="ECO:0000256" key="2">
    <source>
        <dbReference type="ARBA" id="ARBA00009726"/>
    </source>
</evidence>
<accession>A0ABN8Q449</accession>
<feature type="transmembrane region" description="Helical" evidence="5">
    <location>
        <begin position="353"/>
        <end position="373"/>
    </location>
</feature>
<dbReference type="PANTHER" id="PTHR24223:SF456">
    <property type="entry name" value="MULTIDRUG RESISTANCE-ASSOCIATED PROTEIN LETHAL(2)03659"/>
    <property type="match status" value="1"/>
</dbReference>
<feature type="transmembrane region" description="Helical" evidence="5">
    <location>
        <begin position="405"/>
        <end position="422"/>
    </location>
</feature>
<evidence type="ECO:0000256" key="5">
    <source>
        <dbReference type="SAM" id="Phobius"/>
    </source>
</evidence>
<evidence type="ECO:0000313" key="7">
    <source>
        <dbReference type="EMBL" id="CAH3156327.1"/>
    </source>
</evidence>
<name>A0ABN8Q449_9CNID</name>
<dbReference type="InterPro" id="IPR003439">
    <property type="entry name" value="ABC_transporter-like_ATP-bd"/>
</dbReference>
<evidence type="ECO:0000256" key="3">
    <source>
        <dbReference type="ARBA" id="ARBA00022741"/>
    </source>
</evidence>
<keyword evidence="3" id="KW-0547">Nucleotide-binding</keyword>
<comment type="caution">
    <text evidence="7">The sequence shown here is derived from an EMBL/GenBank/DDBJ whole genome shotgun (WGS) entry which is preliminary data.</text>
</comment>
<dbReference type="PANTHER" id="PTHR24223">
    <property type="entry name" value="ATP-BINDING CASSETTE SUB-FAMILY C"/>
    <property type="match status" value="1"/>
</dbReference>
<evidence type="ECO:0000259" key="6">
    <source>
        <dbReference type="PROSITE" id="PS50893"/>
    </source>
</evidence>
<dbReference type="Gene3D" id="3.40.50.300">
    <property type="entry name" value="P-loop containing nucleotide triphosphate hydrolases"/>
    <property type="match status" value="2"/>
</dbReference>
<comment type="similarity">
    <text evidence="2">Belongs to the ABC transporter superfamily. ABCC family. Conjugate transporter (TC 3.A.1.208) subfamily.</text>
</comment>
<dbReference type="Proteomes" id="UP001159427">
    <property type="component" value="Unassembled WGS sequence"/>
</dbReference>
<keyword evidence="5" id="KW-0812">Transmembrane</keyword>
<feature type="transmembrane region" description="Helical" evidence="5">
    <location>
        <begin position="434"/>
        <end position="454"/>
    </location>
</feature>
<feature type="domain" description="ABC transporter" evidence="6">
    <location>
        <begin position="510"/>
        <end position="747"/>
    </location>
</feature>
<keyword evidence="5" id="KW-0472">Membrane</keyword>
<dbReference type="CDD" id="cd03244">
    <property type="entry name" value="ABCC_MRP_domain2"/>
    <property type="match status" value="1"/>
</dbReference>
<proteinExistence type="inferred from homology"/>
<protein>
    <recommendedName>
        <fullName evidence="6">ABC transporter domain-containing protein</fullName>
    </recommendedName>
</protein>
<dbReference type="InterPro" id="IPR050173">
    <property type="entry name" value="ABC_transporter_C-like"/>
</dbReference>
<keyword evidence="4" id="KW-0067">ATP-binding</keyword>
<reference evidence="7 8" key="1">
    <citation type="submission" date="2022-05" db="EMBL/GenBank/DDBJ databases">
        <authorList>
            <consortium name="Genoscope - CEA"/>
            <person name="William W."/>
        </authorList>
    </citation>
    <scope>NUCLEOTIDE SEQUENCE [LARGE SCALE GENOMIC DNA]</scope>
</reference>
<dbReference type="PROSITE" id="PS50893">
    <property type="entry name" value="ABC_TRANSPORTER_2"/>
    <property type="match status" value="2"/>
</dbReference>
<dbReference type="SUPFAM" id="SSF52540">
    <property type="entry name" value="P-loop containing nucleoside triphosphate hydrolases"/>
    <property type="match status" value="2"/>
</dbReference>
<gene>
    <name evidence="7" type="ORF">PEVE_00002128</name>
</gene>
<comment type="subcellular location">
    <subcellularLocation>
        <location evidence="1">Membrane</location>
        <topology evidence="1">Multi-pass membrane protein</topology>
    </subcellularLocation>
</comment>